<dbReference type="Gene3D" id="3.40.50.300">
    <property type="entry name" value="P-loop containing nucleotide triphosphate hydrolases"/>
    <property type="match status" value="1"/>
</dbReference>
<protein>
    <submittedName>
        <fullName evidence="4">Ras-like protein rasY</fullName>
    </submittedName>
</protein>
<evidence type="ECO:0000313" key="4">
    <source>
        <dbReference type="EMBL" id="CAI8005394.1"/>
    </source>
</evidence>
<dbReference type="SMART" id="SM00175">
    <property type="entry name" value="RAB"/>
    <property type="match status" value="1"/>
</dbReference>
<dbReference type="InterPro" id="IPR027417">
    <property type="entry name" value="P-loop_NTPase"/>
</dbReference>
<dbReference type="EMBL" id="CASHTH010000606">
    <property type="protein sequence ID" value="CAI8005394.1"/>
    <property type="molecule type" value="Genomic_DNA"/>
</dbReference>
<dbReference type="PROSITE" id="PS51420">
    <property type="entry name" value="RHO"/>
    <property type="match status" value="1"/>
</dbReference>
<dbReference type="AlphaFoldDB" id="A0AA35W2U3"/>
<dbReference type="GO" id="GO:0003924">
    <property type="term" value="F:GTPase activity"/>
    <property type="evidence" value="ECO:0007669"/>
    <property type="project" value="InterPro"/>
</dbReference>
<gene>
    <name evidence="4" type="ORF">GBAR_LOCUS4202</name>
</gene>
<dbReference type="PANTHER" id="PTHR24070">
    <property type="entry name" value="RAS, DI-RAS, AND RHEB FAMILY MEMBERS OF SMALL GTPASE SUPERFAMILY"/>
    <property type="match status" value="1"/>
</dbReference>
<evidence type="ECO:0000256" key="3">
    <source>
        <dbReference type="SAM" id="MobiDB-lite"/>
    </source>
</evidence>
<dbReference type="PROSITE" id="PS51419">
    <property type="entry name" value="RAB"/>
    <property type="match status" value="1"/>
</dbReference>
<dbReference type="PROSITE" id="PS51421">
    <property type="entry name" value="RAS"/>
    <property type="match status" value="1"/>
</dbReference>
<dbReference type="SMART" id="SM00174">
    <property type="entry name" value="RHO"/>
    <property type="match status" value="1"/>
</dbReference>
<feature type="region of interest" description="Disordered" evidence="3">
    <location>
        <begin position="1"/>
        <end position="46"/>
    </location>
</feature>
<dbReference type="SUPFAM" id="SSF52540">
    <property type="entry name" value="P-loop containing nucleoside triphosphate hydrolases"/>
    <property type="match status" value="1"/>
</dbReference>
<name>A0AA35W2U3_GEOBA</name>
<dbReference type="NCBIfam" id="TIGR00231">
    <property type="entry name" value="small_GTP"/>
    <property type="match status" value="1"/>
</dbReference>
<dbReference type="Proteomes" id="UP001174909">
    <property type="component" value="Unassembled WGS sequence"/>
</dbReference>
<dbReference type="GO" id="GO:0016020">
    <property type="term" value="C:membrane"/>
    <property type="evidence" value="ECO:0007669"/>
    <property type="project" value="InterPro"/>
</dbReference>
<evidence type="ECO:0000256" key="2">
    <source>
        <dbReference type="ARBA" id="ARBA00023134"/>
    </source>
</evidence>
<dbReference type="Pfam" id="PF00071">
    <property type="entry name" value="Ras"/>
    <property type="match status" value="1"/>
</dbReference>
<dbReference type="GO" id="GO:0005525">
    <property type="term" value="F:GTP binding"/>
    <property type="evidence" value="ECO:0007669"/>
    <property type="project" value="UniProtKB-KW"/>
</dbReference>
<dbReference type="InterPro" id="IPR001806">
    <property type="entry name" value="Small_GTPase"/>
</dbReference>
<dbReference type="GO" id="GO:0007165">
    <property type="term" value="P:signal transduction"/>
    <property type="evidence" value="ECO:0007669"/>
    <property type="project" value="InterPro"/>
</dbReference>
<keyword evidence="1" id="KW-0547">Nucleotide-binding</keyword>
<dbReference type="PRINTS" id="PR00449">
    <property type="entry name" value="RASTRNSFRMNG"/>
</dbReference>
<reference evidence="4" key="1">
    <citation type="submission" date="2023-03" db="EMBL/GenBank/DDBJ databases">
        <authorList>
            <person name="Steffen K."/>
            <person name="Cardenas P."/>
        </authorList>
    </citation>
    <scope>NUCLEOTIDE SEQUENCE</scope>
</reference>
<organism evidence="4 5">
    <name type="scientific">Geodia barretti</name>
    <name type="common">Barrett's horny sponge</name>
    <dbReference type="NCBI Taxonomy" id="519541"/>
    <lineage>
        <taxon>Eukaryota</taxon>
        <taxon>Metazoa</taxon>
        <taxon>Porifera</taxon>
        <taxon>Demospongiae</taxon>
        <taxon>Heteroscleromorpha</taxon>
        <taxon>Tetractinellida</taxon>
        <taxon>Astrophorina</taxon>
        <taxon>Geodiidae</taxon>
        <taxon>Geodia</taxon>
    </lineage>
</organism>
<keyword evidence="2" id="KW-0342">GTP-binding</keyword>
<dbReference type="SMART" id="SM00173">
    <property type="entry name" value="RAS"/>
    <property type="match status" value="1"/>
</dbReference>
<sequence>MSYRAPYTAESSPARRPRVARVGSLGPAALEEISPDSPQSPSAYDRSSKRRLTVCVVGSGGVGKSSLTVRYLNNHFPEFYDPTVEESYITQMEYGFDAHDVEIVDTAGQEEFMLFRDTALAQGDAYLALFAINSVSSWYSLQELRDKIVREHEDEENIPMVIVANKSDLEAYRQVEFGEVSEYCRSIKCPLVEASAKTGLNVTEGFRMLMDRVSEIQPVKFRDSTAIPKLRHTDDDSRKRCIIS</sequence>
<keyword evidence="5" id="KW-1185">Reference proteome</keyword>
<comment type="caution">
    <text evidence="4">The sequence shown here is derived from an EMBL/GenBank/DDBJ whole genome shotgun (WGS) entry which is preliminary data.</text>
</comment>
<evidence type="ECO:0000313" key="5">
    <source>
        <dbReference type="Proteomes" id="UP001174909"/>
    </source>
</evidence>
<proteinExistence type="predicted"/>
<accession>A0AA35W2U3</accession>
<evidence type="ECO:0000256" key="1">
    <source>
        <dbReference type="ARBA" id="ARBA00022741"/>
    </source>
</evidence>
<dbReference type="InterPro" id="IPR005225">
    <property type="entry name" value="Small_GTP-bd"/>
</dbReference>
<dbReference type="InterPro" id="IPR020849">
    <property type="entry name" value="Small_GTPase_Ras-type"/>
</dbReference>